<accession>A0ABR9PL01</accession>
<evidence type="ECO:0000256" key="1">
    <source>
        <dbReference type="SAM" id="MobiDB-lite"/>
    </source>
</evidence>
<feature type="region of interest" description="Disordered" evidence="1">
    <location>
        <begin position="60"/>
        <end position="88"/>
    </location>
</feature>
<dbReference type="EMBL" id="JAAIYO010000002">
    <property type="protein sequence ID" value="MBE4748603.1"/>
    <property type="molecule type" value="Genomic_DNA"/>
</dbReference>
<evidence type="ECO:0000256" key="2">
    <source>
        <dbReference type="SAM" id="Phobius"/>
    </source>
</evidence>
<keyword evidence="2" id="KW-0472">Membrane</keyword>
<keyword evidence="4" id="KW-1185">Reference proteome</keyword>
<feature type="compositionally biased region" description="Polar residues" evidence="1">
    <location>
        <begin position="61"/>
        <end position="70"/>
    </location>
</feature>
<evidence type="ECO:0008006" key="5">
    <source>
        <dbReference type="Google" id="ProtNLM"/>
    </source>
</evidence>
<feature type="transmembrane region" description="Helical" evidence="2">
    <location>
        <begin position="21"/>
        <end position="42"/>
    </location>
</feature>
<feature type="compositionally biased region" description="Polar residues" evidence="1">
    <location>
        <begin position="78"/>
        <end position="88"/>
    </location>
</feature>
<evidence type="ECO:0000313" key="3">
    <source>
        <dbReference type="EMBL" id="MBE4748603.1"/>
    </source>
</evidence>
<proteinExistence type="predicted"/>
<gene>
    <name evidence="3" type="ORF">G4177_10555</name>
</gene>
<evidence type="ECO:0000313" key="4">
    <source>
        <dbReference type="Proteomes" id="UP001516472"/>
    </source>
</evidence>
<keyword evidence="2" id="KW-0812">Transmembrane</keyword>
<protein>
    <recommendedName>
        <fullName evidence="5">Pilus assembly protein</fullName>
    </recommendedName>
</protein>
<sequence>MNTLAKKQKIQLRKSRGQGMTEYIIIVALIAIAAIGVITLFGDNIRKLFGASAAALAGNDNVANDGQTASKDLKQKTMKSFGQNNTYQ</sequence>
<dbReference type="RefSeq" id="WP_193347981.1">
    <property type="nucleotide sequence ID" value="NZ_CBCSIP010000453.1"/>
</dbReference>
<reference evidence="3 4" key="1">
    <citation type="submission" date="2020-02" db="EMBL/GenBank/DDBJ databases">
        <authorList>
            <person name="Babadi Z.K."/>
            <person name="Risdian C."/>
            <person name="Ebrahimipour G.H."/>
            <person name="Wink J."/>
        </authorList>
    </citation>
    <scope>NUCLEOTIDE SEQUENCE [LARGE SCALE GENOMIC DNA]</scope>
    <source>
        <strain evidence="3 4">ZKHCc1 1396</strain>
    </source>
</reference>
<name>A0ABR9PL01_9BACT</name>
<organism evidence="3 4">
    <name type="scientific">Corallococcus soli</name>
    <dbReference type="NCBI Taxonomy" id="2710757"/>
    <lineage>
        <taxon>Bacteria</taxon>
        <taxon>Pseudomonadati</taxon>
        <taxon>Myxococcota</taxon>
        <taxon>Myxococcia</taxon>
        <taxon>Myxococcales</taxon>
        <taxon>Cystobacterineae</taxon>
        <taxon>Myxococcaceae</taxon>
        <taxon>Corallococcus</taxon>
    </lineage>
</organism>
<comment type="caution">
    <text evidence="3">The sequence shown here is derived from an EMBL/GenBank/DDBJ whole genome shotgun (WGS) entry which is preliminary data.</text>
</comment>
<keyword evidence="2" id="KW-1133">Transmembrane helix</keyword>
<dbReference type="Proteomes" id="UP001516472">
    <property type="component" value="Unassembled WGS sequence"/>
</dbReference>